<dbReference type="InterPro" id="IPR041418">
    <property type="entry name" value="SAM_3"/>
</dbReference>
<organism evidence="12 13">
    <name type="scientific">Labrus bergylta</name>
    <name type="common">ballan wrasse</name>
    <dbReference type="NCBI Taxonomy" id="56723"/>
    <lineage>
        <taxon>Eukaryota</taxon>
        <taxon>Metazoa</taxon>
        <taxon>Chordata</taxon>
        <taxon>Craniata</taxon>
        <taxon>Vertebrata</taxon>
        <taxon>Euteleostomi</taxon>
        <taxon>Actinopterygii</taxon>
        <taxon>Neopterygii</taxon>
        <taxon>Teleostei</taxon>
        <taxon>Neoteleostei</taxon>
        <taxon>Acanthomorphata</taxon>
        <taxon>Eupercaria</taxon>
        <taxon>Labriformes</taxon>
        <taxon>Labridae</taxon>
        <taxon>Labrus</taxon>
    </lineage>
</organism>
<evidence type="ECO:0000256" key="8">
    <source>
        <dbReference type="ARBA" id="ARBA00067531"/>
    </source>
</evidence>
<feature type="region of interest" description="Disordered" evidence="10">
    <location>
        <begin position="187"/>
        <end position="258"/>
    </location>
</feature>
<feature type="compositionally biased region" description="Low complexity" evidence="10">
    <location>
        <begin position="286"/>
        <end position="301"/>
    </location>
</feature>
<dbReference type="Pfam" id="PF04516">
    <property type="entry name" value="CP2"/>
    <property type="match status" value="1"/>
</dbReference>
<dbReference type="Pfam" id="PF18016">
    <property type="entry name" value="SAM_3"/>
    <property type="match status" value="1"/>
</dbReference>
<name>A0A3Q3E8L5_9LABR</name>
<dbReference type="PANTHER" id="PTHR11037:SF13">
    <property type="entry name" value="UPSTREAM-BINDING PROTEIN 1"/>
    <property type="match status" value="1"/>
</dbReference>
<evidence type="ECO:0000256" key="6">
    <source>
        <dbReference type="ARBA" id="ARBA00023163"/>
    </source>
</evidence>
<evidence type="ECO:0000256" key="7">
    <source>
        <dbReference type="ARBA" id="ARBA00023242"/>
    </source>
</evidence>
<dbReference type="PROSITE" id="PS51968">
    <property type="entry name" value="GRH_CP2_DB"/>
    <property type="match status" value="2"/>
</dbReference>
<sequence>MAWVLKMDDATIESGLVHDFDASLSGIGQELGAGAYSMSDVLALPIFKQEDPSLPPENETKNPPFQYVLCAATSPAVKLHDETLTYLNQGQSYEVRMLDNRNPGELPELTNKMVKSIVRVVFHDRRLQYTEHQQLEGWKWNRPGDRLLDIDIPMSVGIVEPKTHPSQLNAAEFLWDLNKRTSVFVQPKGADRKQKTDREKMEKRTPQEKEKYQPSYDTTILSEQTRLEPIIEDAGDHELKKSSKRTLPADCGDSLAKRGSCSPWPDNAYVSTNQAATPTFSSAPLSTYTTSSVPDSDSSSPNHQADPGSQGNSEQLSPTASIQDAQKWLLKNRFNSYTRLFSHFSGSDLLKLTRDDLVQICGPADGIRLFNALKSRSVRPRLTVYVCQESPPESPLLETQGTNENEEPSISSNLHVYHALYLEELTAAELIRKMACVCCLPLGKINQVYRQGPTGILILLSDQMVYNLADETCFLISTVKDELGEGLHLILK</sequence>
<feature type="domain" description="Grh/CP2 DB" evidence="11">
    <location>
        <begin position="61"/>
        <end position="186"/>
    </location>
</feature>
<evidence type="ECO:0000256" key="5">
    <source>
        <dbReference type="ARBA" id="ARBA00023125"/>
    </source>
</evidence>
<reference evidence="12" key="2">
    <citation type="submission" date="2025-09" db="UniProtKB">
        <authorList>
            <consortium name="Ensembl"/>
        </authorList>
    </citation>
    <scope>IDENTIFICATION</scope>
</reference>
<evidence type="ECO:0000256" key="3">
    <source>
        <dbReference type="ARBA" id="ARBA00022553"/>
    </source>
</evidence>
<dbReference type="InterPro" id="IPR007604">
    <property type="entry name" value="CP2"/>
</dbReference>
<evidence type="ECO:0000256" key="1">
    <source>
        <dbReference type="ARBA" id="ARBA00004123"/>
    </source>
</evidence>
<keyword evidence="3" id="KW-0597">Phosphoprotein</keyword>
<dbReference type="Proteomes" id="UP000261660">
    <property type="component" value="Unplaced"/>
</dbReference>
<feature type="region of interest" description="Disordered" evidence="10">
    <location>
        <begin position="279"/>
        <end position="320"/>
    </location>
</feature>
<accession>A0A3Q3E8L5</accession>
<dbReference type="GO" id="GO:0001228">
    <property type="term" value="F:DNA-binding transcription activator activity, RNA polymerase II-specific"/>
    <property type="evidence" value="ECO:0007669"/>
    <property type="project" value="TreeGrafter"/>
</dbReference>
<feature type="compositionally biased region" description="Polar residues" evidence="10">
    <location>
        <begin position="307"/>
        <end position="320"/>
    </location>
</feature>
<dbReference type="GO" id="GO:0000978">
    <property type="term" value="F:RNA polymerase II cis-regulatory region sequence-specific DNA binding"/>
    <property type="evidence" value="ECO:0007669"/>
    <property type="project" value="TreeGrafter"/>
</dbReference>
<feature type="compositionally biased region" description="Basic and acidic residues" evidence="10">
    <location>
        <begin position="189"/>
        <end position="212"/>
    </location>
</feature>
<keyword evidence="13" id="KW-1185">Reference proteome</keyword>
<keyword evidence="6" id="KW-0804">Transcription</keyword>
<dbReference type="GeneTree" id="ENSGT00940000156148"/>
<feature type="compositionally biased region" description="Polar residues" evidence="10">
    <location>
        <begin position="215"/>
        <end position="224"/>
    </location>
</feature>
<keyword evidence="4" id="KW-0805">Transcription regulation</keyword>
<proteinExistence type="inferred from homology"/>
<dbReference type="Ensembl" id="ENSLBET00000003919.1">
    <property type="protein sequence ID" value="ENSLBEP00000003725.1"/>
    <property type="gene ID" value="ENSLBEG00000002852.1"/>
</dbReference>
<dbReference type="InterPro" id="IPR040167">
    <property type="entry name" value="TF_CP2-like"/>
</dbReference>
<dbReference type="InterPro" id="IPR057520">
    <property type="entry name" value="GRHL1/CP2_C"/>
</dbReference>
<dbReference type="GO" id="GO:0005634">
    <property type="term" value="C:nucleus"/>
    <property type="evidence" value="ECO:0007669"/>
    <property type="project" value="UniProtKB-SubCell"/>
</dbReference>
<comment type="similarity">
    <text evidence="2">Belongs to the grh/CP2 family. CP2 subfamily.</text>
</comment>
<dbReference type="Gene3D" id="1.10.150.50">
    <property type="entry name" value="Transcription Factor, Ets-1"/>
    <property type="match status" value="1"/>
</dbReference>
<reference evidence="12" key="1">
    <citation type="submission" date="2025-08" db="UniProtKB">
        <authorList>
            <consortium name="Ensembl"/>
        </authorList>
    </citation>
    <scope>IDENTIFICATION</scope>
</reference>
<keyword evidence="7 9" id="KW-0539">Nucleus</keyword>
<dbReference type="FunFam" id="1.10.150.50:FF:000036">
    <property type="entry name" value="upstream-binding protein 1 isoform X1"/>
    <property type="match status" value="1"/>
</dbReference>
<keyword evidence="5 9" id="KW-0238">DNA-binding</keyword>
<evidence type="ECO:0000256" key="9">
    <source>
        <dbReference type="PROSITE-ProRule" id="PRU01313"/>
    </source>
</evidence>
<evidence type="ECO:0000313" key="13">
    <source>
        <dbReference type="Proteomes" id="UP000261660"/>
    </source>
</evidence>
<dbReference type="Pfam" id="PF25416">
    <property type="entry name" value="GRHL1_C"/>
    <property type="match status" value="1"/>
</dbReference>
<evidence type="ECO:0000256" key="2">
    <source>
        <dbReference type="ARBA" id="ARBA00010852"/>
    </source>
</evidence>
<comment type="subcellular location">
    <subcellularLocation>
        <location evidence="1 9">Nucleus</location>
    </subcellularLocation>
</comment>
<dbReference type="AlphaFoldDB" id="A0A3Q3E8L5"/>
<dbReference type="SUPFAM" id="SSF47769">
    <property type="entry name" value="SAM/Pointed domain"/>
    <property type="match status" value="1"/>
</dbReference>
<dbReference type="InterPro" id="IPR013761">
    <property type="entry name" value="SAM/pointed_sf"/>
</dbReference>
<dbReference type="PANTHER" id="PTHR11037">
    <property type="entry name" value="TRANSCRIPTION FACTOR CP2"/>
    <property type="match status" value="1"/>
</dbReference>
<evidence type="ECO:0000256" key="10">
    <source>
        <dbReference type="SAM" id="MobiDB-lite"/>
    </source>
</evidence>
<evidence type="ECO:0000256" key="4">
    <source>
        <dbReference type="ARBA" id="ARBA00023015"/>
    </source>
</evidence>
<evidence type="ECO:0000259" key="11">
    <source>
        <dbReference type="PROSITE" id="PS51968"/>
    </source>
</evidence>
<feature type="domain" description="Grh/CP2 DB" evidence="11">
    <location>
        <begin position="187"/>
        <end position="247"/>
    </location>
</feature>
<protein>
    <recommendedName>
        <fullName evidence="8">Upstream-binding protein 1</fullName>
    </recommendedName>
</protein>
<evidence type="ECO:0000313" key="12">
    <source>
        <dbReference type="Ensembl" id="ENSLBEP00000003725.1"/>
    </source>
</evidence>